<dbReference type="GO" id="GO:0005634">
    <property type="term" value="C:nucleus"/>
    <property type="evidence" value="ECO:0007669"/>
    <property type="project" value="UniProtKB-SubCell"/>
</dbReference>
<organism evidence="9">
    <name type="scientific">Guillardia theta (strain CCMP2712)</name>
    <name type="common">Cryptophyte</name>
    <dbReference type="NCBI Taxonomy" id="905079"/>
    <lineage>
        <taxon>Eukaryota</taxon>
        <taxon>Cryptophyceae</taxon>
        <taxon>Pyrenomonadales</taxon>
        <taxon>Geminigeraceae</taxon>
        <taxon>Guillardia</taxon>
    </lineage>
</organism>
<comment type="similarity">
    <text evidence="2">Belongs to the alkB family.</text>
</comment>
<keyword evidence="7" id="KW-0539">Nucleus</keyword>
<dbReference type="InterPro" id="IPR005123">
    <property type="entry name" value="Oxoglu/Fe-dep_dioxygenase_dom"/>
</dbReference>
<evidence type="ECO:0000313" key="10">
    <source>
        <dbReference type="EnsemblProtists" id="EKX35943"/>
    </source>
</evidence>
<dbReference type="GO" id="GO:0046872">
    <property type="term" value="F:metal ion binding"/>
    <property type="evidence" value="ECO:0007669"/>
    <property type="project" value="UniProtKB-KW"/>
</dbReference>
<evidence type="ECO:0000313" key="9">
    <source>
        <dbReference type="EMBL" id="EKX35943.1"/>
    </source>
</evidence>
<evidence type="ECO:0000256" key="7">
    <source>
        <dbReference type="ARBA" id="ARBA00023242"/>
    </source>
</evidence>
<dbReference type="Gene3D" id="2.60.120.590">
    <property type="entry name" value="Alpha-ketoglutarate-dependent dioxygenase AlkB-like"/>
    <property type="match status" value="1"/>
</dbReference>
<dbReference type="PANTHER" id="PTHR46030:SF1">
    <property type="entry name" value="ALPHA-KETOGLUTARATE-DEPENDENT DIOXYGENASE ALKB HOMOLOG 6"/>
    <property type="match status" value="1"/>
</dbReference>
<evidence type="ECO:0000256" key="2">
    <source>
        <dbReference type="ARBA" id="ARBA00007879"/>
    </source>
</evidence>
<dbReference type="PaxDb" id="55529-EKX35943"/>
<dbReference type="PROSITE" id="PS51471">
    <property type="entry name" value="FE2OG_OXY"/>
    <property type="match status" value="1"/>
</dbReference>
<keyword evidence="4" id="KW-0223">Dioxygenase</keyword>
<dbReference type="HOGENOM" id="CLU_059836_1_1_1"/>
<keyword evidence="11" id="KW-1185">Reference proteome</keyword>
<keyword evidence="6" id="KW-0408">Iron</keyword>
<dbReference type="InterPro" id="IPR032862">
    <property type="entry name" value="ALKBH6"/>
</dbReference>
<dbReference type="Pfam" id="PF13532">
    <property type="entry name" value="2OG-FeII_Oxy_2"/>
    <property type="match status" value="1"/>
</dbReference>
<reference evidence="10" key="3">
    <citation type="submission" date="2016-03" db="UniProtKB">
        <authorList>
            <consortium name="EnsemblProtists"/>
        </authorList>
    </citation>
    <scope>IDENTIFICATION</scope>
</reference>
<dbReference type="OMA" id="KSPKTKW"/>
<gene>
    <name evidence="9" type="ORF">GUITHDRAFT_79181</name>
</gene>
<dbReference type="EnsemblProtists" id="EKX35943">
    <property type="protein sequence ID" value="EKX35943"/>
    <property type="gene ID" value="GUITHDRAFT_79181"/>
</dbReference>
<evidence type="ECO:0000256" key="3">
    <source>
        <dbReference type="ARBA" id="ARBA00022723"/>
    </source>
</evidence>
<evidence type="ECO:0000256" key="5">
    <source>
        <dbReference type="ARBA" id="ARBA00023002"/>
    </source>
</evidence>
<reference evidence="11" key="2">
    <citation type="submission" date="2012-11" db="EMBL/GenBank/DDBJ databases">
        <authorList>
            <person name="Kuo A."/>
            <person name="Curtis B.A."/>
            <person name="Tanifuji G."/>
            <person name="Burki F."/>
            <person name="Gruber A."/>
            <person name="Irimia M."/>
            <person name="Maruyama S."/>
            <person name="Arias M.C."/>
            <person name="Ball S.G."/>
            <person name="Gile G.H."/>
            <person name="Hirakawa Y."/>
            <person name="Hopkins J.F."/>
            <person name="Rensing S.A."/>
            <person name="Schmutz J."/>
            <person name="Symeonidi A."/>
            <person name="Elias M."/>
            <person name="Eveleigh R.J."/>
            <person name="Herman E.K."/>
            <person name="Klute M.J."/>
            <person name="Nakayama T."/>
            <person name="Obornik M."/>
            <person name="Reyes-Prieto A."/>
            <person name="Armbrust E.V."/>
            <person name="Aves S.J."/>
            <person name="Beiko R.G."/>
            <person name="Coutinho P."/>
            <person name="Dacks J.B."/>
            <person name="Durnford D.G."/>
            <person name="Fast N.M."/>
            <person name="Green B.R."/>
            <person name="Grisdale C."/>
            <person name="Hempe F."/>
            <person name="Henrissat B."/>
            <person name="Hoppner M.P."/>
            <person name="Ishida K.-I."/>
            <person name="Kim E."/>
            <person name="Koreny L."/>
            <person name="Kroth P.G."/>
            <person name="Liu Y."/>
            <person name="Malik S.-B."/>
            <person name="Maier U.G."/>
            <person name="McRose D."/>
            <person name="Mock T."/>
            <person name="Neilson J.A."/>
            <person name="Onodera N.T."/>
            <person name="Poole A.M."/>
            <person name="Pritham E.J."/>
            <person name="Richards T.A."/>
            <person name="Rocap G."/>
            <person name="Roy S.W."/>
            <person name="Sarai C."/>
            <person name="Schaack S."/>
            <person name="Shirato S."/>
            <person name="Slamovits C.H."/>
            <person name="Spencer D.F."/>
            <person name="Suzuki S."/>
            <person name="Worden A.Z."/>
            <person name="Zauner S."/>
            <person name="Barry K."/>
            <person name="Bell C."/>
            <person name="Bharti A.K."/>
            <person name="Crow J.A."/>
            <person name="Grimwood J."/>
            <person name="Kramer R."/>
            <person name="Lindquist E."/>
            <person name="Lucas S."/>
            <person name="Salamov A."/>
            <person name="McFadden G.I."/>
            <person name="Lane C.E."/>
            <person name="Keeling P.J."/>
            <person name="Gray M.W."/>
            <person name="Grigoriev I.V."/>
            <person name="Archibald J.M."/>
        </authorList>
    </citation>
    <scope>NUCLEOTIDE SEQUENCE</scope>
    <source>
        <strain evidence="11">CCMP2712</strain>
    </source>
</reference>
<dbReference type="STRING" id="905079.L1II63"/>
<dbReference type="Proteomes" id="UP000011087">
    <property type="component" value="Unassembled WGS sequence"/>
</dbReference>
<dbReference type="GO" id="GO:0051213">
    <property type="term" value="F:dioxygenase activity"/>
    <property type="evidence" value="ECO:0007669"/>
    <property type="project" value="UniProtKB-KW"/>
</dbReference>
<protein>
    <recommendedName>
        <fullName evidence="8">Fe2OG dioxygenase domain-containing protein</fullName>
    </recommendedName>
</protein>
<dbReference type="AlphaFoldDB" id="L1II63"/>
<dbReference type="GeneID" id="17292739"/>
<evidence type="ECO:0000259" key="8">
    <source>
        <dbReference type="PROSITE" id="PS51471"/>
    </source>
</evidence>
<dbReference type="eggNOG" id="KOG3200">
    <property type="taxonomic scope" value="Eukaryota"/>
</dbReference>
<keyword evidence="3" id="KW-0479">Metal-binding</keyword>
<dbReference type="InterPro" id="IPR037151">
    <property type="entry name" value="AlkB-like_sf"/>
</dbReference>
<name>L1II63_GUITC</name>
<sequence>MELDKFRVGGLASLFYIPNFLTEEEGAAILRRVSMMPESSWANLKRRRLQNHGGTPHPDGMIPSEVPQFIHAVMDALVQAGVFKEEERPNHVLLNEYARGQGIAPHQDGPLYMPLVAILSLDGPALLQFWPSLHATKCGEAVASVLCLSNSLLVFNEEAYESHWHGIVERGADNIEHHTCNLHVLGDDYCVGTAVERGRRISLTVRRVLKIRDGEERILTQEAMEEEKRKERWWLSSRGEEHQIFQPSR</sequence>
<evidence type="ECO:0000256" key="1">
    <source>
        <dbReference type="ARBA" id="ARBA00004123"/>
    </source>
</evidence>
<feature type="domain" description="Fe2OG dioxygenase" evidence="8">
    <location>
        <begin position="88"/>
        <end position="209"/>
    </location>
</feature>
<proteinExistence type="inferred from homology"/>
<dbReference type="InterPro" id="IPR027450">
    <property type="entry name" value="AlkB-like"/>
</dbReference>
<accession>L1II63</accession>
<dbReference type="OrthoDB" id="412814at2759"/>
<comment type="subcellular location">
    <subcellularLocation>
        <location evidence="1">Nucleus</location>
    </subcellularLocation>
</comment>
<dbReference type="KEGG" id="gtt:GUITHDRAFT_79181"/>
<reference evidence="9 11" key="1">
    <citation type="journal article" date="2012" name="Nature">
        <title>Algal genomes reveal evolutionary mosaicism and the fate of nucleomorphs.</title>
        <authorList>
            <consortium name="DOE Joint Genome Institute"/>
            <person name="Curtis B.A."/>
            <person name="Tanifuji G."/>
            <person name="Burki F."/>
            <person name="Gruber A."/>
            <person name="Irimia M."/>
            <person name="Maruyama S."/>
            <person name="Arias M.C."/>
            <person name="Ball S.G."/>
            <person name="Gile G.H."/>
            <person name="Hirakawa Y."/>
            <person name="Hopkins J.F."/>
            <person name="Kuo A."/>
            <person name="Rensing S.A."/>
            <person name="Schmutz J."/>
            <person name="Symeonidi A."/>
            <person name="Elias M."/>
            <person name="Eveleigh R.J."/>
            <person name="Herman E.K."/>
            <person name="Klute M.J."/>
            <person name="Nakayama T."/>
            <person name="Obornik M."/>
            <person name="Reyes-Prieto A."/>
            <person name="Armbrust E.V."/>
            <person name="Aves S.J."/>
            <person name="Beiko R.G."/>
            <person name="Coutinho P."/>
            <person name="Dacks J.B."/>
            <person name="Durnford D.G."/>
            <person name="Fast N.M."/>
            <person name="Green B.R."/>
            <person name="Grisdale C.J."/>
            <person name="Hempel F."/>
            <person name="Henrissat B."/>
            <person name="Hoppner M.P."/>
            <person name="Ishida K."/>
            <person name="Kim E."/>
            <person name="Koreny L."/>
            <person name="Kroth P.G."/>
            <person name="Liu Y."/>
            <person name="Malik S.B."/>
            <person name="Maier U.G."/>
            <person name="McRose D."/>
            <person name="Mock T."/>
            <person name="Neilson J.A."/>
            <person name="Onodera N.T."/>
            <person name="Poole A.M."/>
            <person name="Pritham E.J."/>
            <person name="Richards T.A."/>
            <person name="Rocap G."/>
            <person name="Roy S.W."/>
            <person name="Sarai C."/>
            <person name="Schaack S."/>
            <person name="Shirato S."/>
            <person name="Slamovits C.H."/>
            <person name="Spencer D.F."/>
            <person name="Suzuki S."/>
            <person name="Worden A.Z."/>
            <person name="Zauner S."/>
            <person name="Barry K."/>
            <person name="Bell C."/>
            <person name="Bharti A.K."/>
            <person name="Crow J.A."/>
            <person name="Grimwood J."/>
            <person name="Kramer R."/>
            <person name="Lindquist E."/>
            <person name="Lucas S."/>
            <person name="Salamov A."/>
            <person name="McFadden G.I."/>
            <person name="Lane C.E."/>
            <person name="Keeling P.J."/>
            <person name="Gray M.W."/>
            <person name="Grigoriev I.V."/>
            <person name="Archibald J.M."/>
        </authorList>
    </citation>
    <scope>NUCLEOTIDE SEQUENCE</scope>
    <source>
        <strain evidence="9 11">CCMP2712</strain>
    </source>
</reference>
<dbReference type="SUPFAM" id="SSF51197">
    <property type="entry name" value="Clavaminate synthase-like"/>
    <property type="match status" value="1"/>
</dbReference>
<evidence type="ECO:0000256" key="6">
    <source>
        <dbReference type="ARBA" id="ARBA00023004"/>
    </source>
</evidence>
<evidence type="ECO:0000256" key="4">
    <source>
        <dbReference type="ARBA" id="ARBA00022964"/>
    </source>
</evidence>
<evidence type="ECO:0000313" key="11">
    <source>
        <dbReference type="Proteomes" id="UP000011087"/>
    </source>
</evidence>
<dbReference type="RefSeq" id="XP_005822923.1">
    <property type="nucleotide sequence ID" value="XM_005822866.1"/>
</dbReference>
<keyword evidence="5" id="KW-0560">Oxidoreductase</keyword>
<dbReference type="EMBL" id="JH993081">
    <property type="protein sequence ID" value="EKX35943.1"/>
    <property type="molecule type" value="Genomic_DNA"/>
</dbReference>
<dbReference type="PANTHER" id="PTHR46030">
    <property type="entry name" value="ALPHA-KETOGLUTARATE-DEPENDENT DIOXYGENASE ALKB HOMOLOG 6"/>
    <property type="match status" value="1"/>
</dbReference>